<dbReference type="GeneID" id="22587651"/>
<sequence length="124" mass="13677">MLGNLDLLQNSKQTNHQALLRNGLVTDLRKLHAGGHNVFNSGSHSGVRHKQASKQAAMFKTRVLAPHWSPMKYGSKSVIKYWIPPPLSGGRDTMPRAPDPQPWGLMAREEAEGCKSIINENGVL</sequence>
<evidence type="ECO:0000313" key="1">
    <source>
        <dbReference type="EMBL" id="KGM92216.1"/>
    </source>
</evidence>
<evidence type="ECO:0000313" key="2">
    <source>
        <dbReference type="Proteomes" id="UP000001628"/>
    </source>
</evidence>
<dbReference type="KEGG" id="pbn:PADG_11754"/>
<dbReference type="RefSeq" id="XP_010759982.1">
    <property type="nucleotide sequence ID" value="XM_010761680.1"/>
</dbReference>
<keyword evidence="2" id="KW-1185">Reference proteome</keyword>
<dbReference type="HOGENOM" id="CLU_2004605_0_0_1"/>
<dbReference type="AlphaFoldDB" id="A0A0A0HW26"/>
<gene>
    <name evidence="1" type="ORF">PADG_11754</name>
</gene>
<dbReference type="VEuPathDB" id="FungiDB:PADG_11754"/>
<name>A0A0A0HW26_PARBD</name>
<protein>
    <submittedName>
        <fullName evidence="1">Uncharacterized protein</fullName>
    </submittedName>
</protein>
<dbReference type="InParanoid" id="A0A0A0HW26"/>
<accession>A0A0A0HW26</accession>
<organism evidence="1 2">
    <name type="scientific">Paracoccidioides brasiliensis (strain Pb18)</name>
    <dbReference type="NCBI Taxonomy" id="502780"/>
    <lineage>
        <taxon>Eukaryota</taxon>
        <taxon>Fungi</taxon>
        <taxon>Dikarya</taxon>
        <taxon>Ascomycota</taxon>
        <taxon>Pezizomycotina</taxon>
        <taxon>Eurotiomycetes</taxon>
        <taxon>Eurotiomycetidae</taxon>
        <taxon>Onygenales</taxon>
        <taxon>Ajellomycetaceae</taxon>
        <taxon>Paracoccidioides</taxon>
    </lineage>
</organism>
<dbReference type="EMBL" id="KN275960">
    <property type="protein sequence ID" value="KGM92216.1"/>
    <property type="molecule type" value="Genomic_DNA"/>
</dbReference>
<reference evidence="1 2" key="1">
    <citation type="journal article" date="2011" name="PLoS Genet.">
        <title>Comparative genomic analysis of human fungal pathogens causing paracoccidioidomycosis.</title>
        <authorList>
            <person name="Desjardins C.A."/>
            <person name="Champion M.D."/>
            <person name="Holder J.W."/>
            <person name="Muszewska A."/>
            <person name="Goldberg J."/>
            <person name="Bailao A.M."/>
            <person name="Brigido M.M."/>
            <person name="Ferreira M.E."/>
            <person name="Garcia A.M."/>
            <person name="Grynberg M."/>
            <person name="Gujja S."/>
            <person name="Heiman D.I."/>
            <person name="Henn M.R."/>
            <person name="Kodira C.D."/>
            <person name="Leon-Narvaez H."/>
            <person name="Longo L.V."/>
            <person name="Ma L.J."/>
            <person name="Malavazi I."/>
            <person name="Matsuo A.L."/>
            <person name="Morais F.V."/>
            <person name="Pereira M."/>
            <person name="Rodriguez-Brito S."/>
            <person name="Sakthikumar S."/>
            <person name="Salem-Izacc S.M."/>
            <person name="Sykes S.M."/>
            <person name="Teixeira M.M."/>
            <person name="Vallejo M.C."/>
            <person name="Walter M.E."/>
            <person name="Yandava C."/>
            <person name="Young S."/>
            <person name="Zeng Q."/>
            <person name="Zucker J."/>
            <person name="Felipe M.S."/>
            <person name="Goldman G.H."/>
            <person name="Haas B.J."/>
            <person name="McEwen J.G."/>
            <person name="Nino-Vega G."/>
            <person name="Puccia R."/>
            <person name="San-Blas G."/>
            <person name="Soares C.M."/>
            <person name="Birren B.W."/>
            <person name="Cuomo C.A."/>
        </authorList>
    </citation>
    <scope>NUCLEOTIDE SEQUENCE [LARGE SCALE GENOMIC DNA]</scope>
    <source>
        <strain evidence="1 2">Pb18</strain>
    </source>
</reference>
<dbReference type="Proteomes" id="UP000001628">
    <property type="component" value="Unassembled WGS sequence"/>
</dbReference>
<proteinExistence type="predicted"/>